<comment type="subcellular location">
    <subcellularLocation>
        <location evidence="9">Endomembrane system</location>
        <topology evidence="9">Single-pass membrane protein</topology>
    </subcellularLocation>
    <subcellularLocation>
        <location evidence="1">Membrane</location>
        <topology evidence="1">Single-pass type II membrane protein</topology>
    </subcellularLocation>
</comment>
<keyword evidence="5 10" id="KW-0812">Transmembrane</keyword>
<evidence type="ECO:0000313" key="12">
    <source>
        <dbReference type="EMBL" id="KAK2572044.1"/>
    </source>
</evidence>
<evidence type="ECO:0000256" key="2">
    <source>
        <dbReference type="ARBA" id="ARBA00008661"/>
    </source>
</evidence>
<dbReference type="Proteomes" id="UP001249851">
    <property type="component" value="Unassembled WGS sequence"/>
</dbReference>
<keyword evidence="7 10" id="KW-1133">Transmembrane helix</keyword>
<name>A0AAD9VF27_ACRCE</name>
<dbReference type="GO" id="GO:0016020">
    <property type="term" value="C:membrane"/>
    <property type="evidence" value="ECO:0007669"/>
    <property type="project" value="UniProtKB-SubCell"/>
</dbReference>
<keyword evidence="3" id="KW-0328">Glycosyltransferase</keyword>
<comment type="caution">
    <text evidence="12">The sequence shown here is derived from an EMBL/GenBank/DDBJ whole genome shotgun (WGS) entry which is preliminary data.</text>
</comment>
<dbReference type="PANTHER" id="PTHR10811">
    <property type="entry name" value="FRINGE-RELATED"/>
    <property type="match status" value="1"/>
</dbReference>
<reference evidence="12" key="2">
    <citation type="journal article" date="2023" name="Science">
        <title>Genomic signatures of disease resistance in endangered staghorn corals.</title>
        <authorList>
            <person name="Vollmer S.V."/>
            <person name="Selwyn J.D."/>
            <person name="Despard B.A."/>
            <person name="Roesel C.L."/>
        </authorList>
    </citation>
    <scope>NUCLEOTIDE SEQUENCE</scope>
    <source>
        <strain evidence="12">K2</strain>
    </source>
</reference>
<keyword evidence="13" id="KW-1185">Reference proteome</keyword>
<dbReference type="EMBL" id="JARQWQ010000005">
    <property type="protein sequence ID" value="KAK2572044.1"/>
    <property type="molecule type" value="Genomic_DNA"/>
</dbReference>
<comment type="similarity">
    <text evidence="2">Belongs to the glycosyltransferase 31 family.</text>
</comment>
<evidence type="ECO:0000256" key="3">
    <source>
        <dbReference type="ARBA" id="ARBA00022676"/>
    </source>
</evidence>
<keyword evidence="8 10" id="KW-0472">Membrane</keyword>
<keyword evidence="6" id="KW-0735">Signal-anchor</keyword>
<feature type="domain" description="Fringe-like glycosyltransferase" evidence="11">
    <location>
        <begin position="166"/>
        <end position="344"/>
    </location>
</feature>
<evidence type="ECO:0000256" key="10">
    <source>
        <dbReference type="SAM" id="Phobius"/>
    </source>
</evidence>
<evidence type="ECO:0000256" key="7">
    <source>
        <dbReference type="ARBA" id="ARBA00022989"/>
    </source>
</evidence>
<feature type="transmembrane region" description="Helical" evidence="10">
    <location>
        <begin position="12"/>
        <end position="31"/>
    </location>
</feature>
<dbReference type="GO" id="GO:0012505">
    <property type="term" value="C:endomembrane system"/>
    <property type="evidence" value="ECO:0007669"/>
    <property type="project" value="UniProtKB-SubCell"/>
</dbReference>
<proteinExistence type="inferred from homology"/>
<dbReference type="InterPro" id="IPR003378">
    <property type="entry name" value="Fringe-like_glycosylTrfase"/>
</dbReference>
<dbReference type="AlphaFoldDB" id="A0AAD9VF27"/>
<evidence type="ECO:0000256" key="6">
    <source>
        <dbReference type="ARBA" id="ARBA00022968"/>
    </source>
</evidence>
<keyword evidence="4" id="KW-0808">Transferase</keyword>
<evidence type="ECO:0000256" key="1">
    <source>
        <dbReference type="ARBA" id="ARBA00004606"/>
    </source>
</evidence>
<evidence type="ECO:0000256" key="5">
    <source>
        <dbReference type="ARBA" id="ARBA00022692"/>
    </source>
</evidence>
<evidence type="ECO:0000259" key="11">
    <source>
        <dbReference type="Pfam" id="PF02434"/>
    </source>
</evidence>
<evidence type="ECO:0000256" key="4">
    <source>
        <dbReference type="ARBA" id="ARBA00022679"/>
    </source>
</evidence>
<dbReference type="GO" id="GO:0016757">
    <property type="term" value="F:glycosyltransferase activity"/>
    <property type="evidence" value="ECO:0007669"/>
    <property type="project" value="UniProtKB-KW"/>
</dbReference>
<evidence type="ECO:0000256" key="9">
    <source>
        <dbReference type="ARBA" id="ARBA00037847"/>
    </source>
</evidence>
<reference evidence="12" key="1">
    <citation type="journal article" date="2023" name="G3 (Bethesda)">
        <title>Whole genome assembly and annotation of the endangered Caribbean coral Acropora cervicornis.</title>
        <authorList>
            <person name="Selwyn J.D."/>
            <person name="Vollmer S.V."/>
        </authorList>
    </citation>
    <scope>NUCLEOTIDE SEQUENCE</scope>
    <source>
        <strain evidence="12">K2</strain>
    </source>
</reference>
<dbReference type="Pfam" id="PF02434">
    <property type="entry name" value="Fringe"/>
    <property type="match status" value="1"/>
</dbReference>
<organism evidence="12 13">
    <name type="scientific">Acropora cervicornis</name>
    <name type="common">Staghorn coral</name>
    <dbReference type="NCBI Taxonomy" id="6130"/>
    <lineage>
        <taxon>Eukaryota</taxon>
        <taxon>Metazoa</taxon>
        <taxon>Cnidaria</taxon>
        <taxon>Anthozoa</taxon>
        <taxon>Hexacorallia</taxon>
        <taxon>Scleractinia</taxon>
        <taxon>Astrocoeniina</taxon>
        <taxon>Acroporidae</taxon>
        <taxon>Acropora</taxon>
    </lineage>
</organism>
<evidence type="ECO:0000256" key="8">
    <source>
        <dbReference type="ARBA" id="ARBA00023136"/>
    </source>
</evidence>
<sequence length="344" mass="39654">MNVPRRKCIKLLIWICFAIAAQVLFSLLLQVEFNLAPIDSSTMRTANSIKSRLRPQSQNDMYNVKQMGENVKFITGAKLADAFLGDKLDFQESIITKSTQRPMPGRNFRNPLHLIRRNNEQISLSSELITQEEVGHKSAYDYDTRAKENITDHEITTEDVGRKQLTELRDIFISVKTTGDFHRTRVTTLQQTWFQNAPDQTYFFTDQEDAEVNESLGGHLIKTACQAGHQRTKLCCKMQAEINFFMQSMKTKWFCHFDDDNYVNVAALVMALRNFNSNKDVYLGKPSLNKEMEAWDRKDENKKFWFATGGAGFCLSHALVNKMIPYVSDGKFEESCERIRLPDD</sequence>
<gene>
    <name evidence="12" type="ORF">P5673_003476</name>
</gene>
<protein>
    <submittedName>
        <fullName evidence="12">Fringe glycosyltransferase</fullName>
    </submittedName>
</protein>
<accession>A0AAD9VF27</accession>
<evidence type="ECO:0000313" key="13">
    <source>
        <dbReference type="Proteomes" id="UP001249851"/>
    </source>
</evidence>
<dbReference type="Gene3D" id="3.90.550.50">
    <property type="match status" value="1"/>
</dbReference>